<dbReference type="EMBL" id="AJVK01011350">
    <property type="status" value="NOT_ANNOTATED_CDS"/>
    <property type="molecule type" value="Genomic_DNA"/>
</dbReference>
<feature type="compositionally biased region" description="Polar residues" evidence="1">
    <location>
        <begin position="28"/>
        <end position="41"/>
    </location>
</feature>
<feature type="compositionally biased region" description="Low complexity" evidence="1">
    <location>
        <begin position="18"/>
        <end position="27"/>
    </location>
</feature>
<evidence type="ECO:0000313" key="2">
    <source>
        <dbReference type="EnsemblMetazoa" id="PPAI002262-PA"/>
    </source>
</evidence>
<feature type="region of interest" description="Disordered" evidence="1">
    <location>
        <begin position="401"/>
        <end position="420"/>
    </location>
</feature>
<dbReference type="VEuPathDB" id="VectorBase:PPAPM1_002237"/>
<feature type="region of interest" description="Disordered" evidence="1">
    <location>
        <begin position="660"/>
        <end position="696"/>
    </location>
</feature>
<reference evidence="2" key="1">
    <citation type="submission" date="2022-08" db="UniProtKB">
        <authorList>
            <consortium name="EnsemblMetazoa"/>
        </authorList>
    </citation>
    <scope>IDENTIFICATION</scope>
    <source>
        <strain evidence="2">Israel</strain>
    </source>
</reference>
<feature type="compositionally biased region" description="Low complexity" evidence="1">
    <location>
        <begin position="95"/>
        <end position="107"/>
    </location>
</feature>
<feature type="compositionally biased region" description="Low complexity" evidence="1">
    <location>
        <begin position="334"/>
        <end position="356"/>
    </location>
</feature>
<dbReference type="Proteomes" id="UP000092462">
    <property type="component" value="Unassembled WGS sequence"/>
</dbReference>
<protein>
    <submittedName>
        <fullName evidence="2">Uncharacterized protein</fullName>
    </submittedName>
</protein>
<feature type="compositionally biased region" description="Basic and acidic residues" evidence="1">
    <location>
        <begin position="167"/>
        <end position="180"/>
    </location>
</feature>
<evidence type="ECO:0000313" key="3">
    <source>
        <dbReference type="Proteomes" id="UP000092462"/>
    </source>
</evidence>
<feature type="compositionally biased region" description="Basic and acidic residues" evidence="1">
    <location>
        <begin position="82"/>
        <end position="91"/>
    </location>
</feature>
<feature type="compositionally biased region" description="Polar residues" evidence="1">
    <location>
        <begin position="181"/>
        <end position="193"/>
    </location>
</feature>
<feature type="region of interest" description="Disordered" evidence="1">
    <location>
        <begin position="1"/>
        <end position="193"/>
    </location>
</feature>
<feature type="compositionally biased region" description="Polar residues" evidence="1">
    <location>
        <begin position="664"/>
        <end position="688"/>
    </location>
</feature>
<feature type="region of interest" description="Disordered" evidence="1">
    <location>
        <begin position="547"/>
        <end position="615"/>
    </location>
</feature>
<feature type="compositionally biased region" description="Polar residues" evidence="1">
    <location>
        <begin position="48"/>
        <end position="67"/>
    </location>
</feature>
<dbReference type="AlphaFoldDB" id="A0A1B0D4C4"/>
<feature type="compositionally biased region" description="Polar residues" evidence="1">
    <location>
        <begin position="1"/>
        <end position="17"/>
    </location>
</feature>
<dbReference type="EMBL" id="AJVK01011349">
    <property type="status" value="NOT_ANNOTATED_CDS"/>
    <property type="molecule type" value="Genomic_DNA"/>
</dbReference>
<dbReference type="EnsemblMetazoa" id="PPAI002262-RA">
    <property type="protein sequence ID" value="PPAI002262-PA"/>
    <property type="gene ID" value="PPAI002262"/>
</dbReference>
<proteinExistence type="predicted"/>
<keyword evidence="3" id="KW-1185">Reference proteome</keyword>
<dbReference type="VEuPathDB" id="VectorBase:PPAI002262"/>
<accession>A0A1B0D4C4</accession>
<organism evidence="2 3">
    <name type="scientific">Phlebotomus papatasi</name>
    <name type="common">Sandfly</name>
    <dbReference type="NCBI Taxonomy" id="29031"/>
    <lineage>
        <taxon>Eukaryota</taxon>
        <taxon>Metazoa</taxon>
        <taxon>Ecdysozoa</taxon>
        <taxon>Arthropoda</taxon>
        <taxon>Hexapoda</taxon>
        <taxon>Insecta</taxon>
        <taxon>Pterygota</taxon>
        <taxon>Neoptera</taxon>
        <taxon>Endopterygota</taxon>
        <taxon>Diptera</taxon>
        <taxon>Nematocera</taxon>
        <taxon>Psychodoidea</taxon>
        <taxon>Psychodidae</taxon>
        <taxon>Phlebotomus</taxon>
        <taxon>Phlebotomus</taxon>
    </lineage>
</organism>
<evidence type="ECO:0000256" key="1">
    <source>
        <dbReference type="SAM" id="MobiDB-lite"/>
    </source>
</evidence>
<name>A0A1B0D4C4_PHLPP</name>
<feature type="region of interest" description="Disordered" evidence="1">
    <location>
        <begin position="334"/>
        <end position="364"/>
    </location>
</feature>
<sequence>AALTTLSKQSSAISADGSSQNSSTSNSPVQKANNSTRNSQPIGKVPSSPYSTQNSIPNGGISSNLTNEAAHKQSMLHKFKLFNREKSDRVKQQTSKRTSSSSGFSSARSERSDSSLSLNDGQCQSNKGVGSGGKKSDQKTQKGGNSKPTSAAKGGNCNSTVNKTVKTKNDKPSISKKENDTQIPAASKSQKNISAKAENIISVVGKNKTASGQKIEVRSESRNSLSSVSTKSSMVVSANTGIPKPMAAIKGTTKPTACVDRIKTEDAEVQNKLDISPSQINIIKHQQTNPYISSSMEADPKTQVVNPLEGDKIIQHNTIQTNQHLSGVSIAMTDSTHSSSTHSTSTGLHSNSSESSVIYRPSSESGSDIFHSRASYIQSPLRSIIPNRKIEKLPPHPAFRGVSEPTKGSHKFHTVPSKQSIEGDKHVAGETTGNLVLPMRPLLRGYNSHVTLPTRGSRGHRQFLPQGFPEELTNQGYCSDSDGMKSLTKKYIEIDNGYLSEGGSPGKHFMNVIRQRQILPTTIEERSRCGRHDDADNLETNLQMEMNGTSVGNKGLRNGREHWNKIPEPNNGICSEAPLSPTASRKEKCSPSHSRRSHSSSKGGSSSRTKVPQSFGYIKRTNGTVMANNIGQEGHQQILMGQQSGNRTAHVSAVPRTGKIKVSGGTQTCSTDLQSKTHQNSQHRSFSLTGPGAAQLSQSIRERLSTGSHSLPKPGTDLHIFHHRMSSRASAKLNDGSLSDTQTYAEVKPDYGSYAMWLKHSNTAVSRLSEGDSLESLQISQATGLRNHKLQLQRDSFTNSPRLNRSNSI</sequence>